<evidence type="ECO:0000256" key="1">
    <source>
        <dbReference type="ARBA" id="ARBA00000085"/>
    </source>
</evidence>
<protein>
    <recommendedName>
        <fullName evidence="3">histidine kinase</fullName>
        <ecNumber evidence="3">2.7.13.3</ecNumber>
    </recommendedName>
</protein>
<evidence type="ECO:0000256" key="3">
    <source>
        <dbReference type="ARBA" id="ARBA00012438"/>
    </source>
</evidence>
<sequence length="1746" mass="195406">MRSLCGLLLWLASAAMVLATEPPPQKVSLQLQWKHQFEFAGFYAAKQQGYYRDVGLEVEFVEYSPDIDTLEEVLSGRKEFGIWGAQLIRERLQGVPVVLVGNYFKRSPLVILAQPDISSPGDLRGRRLMAPEGDIGTVSYQIMFRQFGLRTEDIVLVPHSFRVDEFLRGEVDAMSAFVTDQPFYLRQAGKPFNVLDPNNYGAELYDVNLFTSEAYARKFPAQVRAFRDASNRGWDYALAHPEELIALILRDYNTQGRSAEGLRFEARETNKVMLPRVYPVGDIDSGKLRRMAELYVQLGEADSLDGLQGFVLDGDSAVGQATETLQLSAEERAFVAEHPVIRVSNEIDWPPFDFFENGAAQGYSVDLLRLVARKIGVQIEFVQHDTWPALVQAFCDKEIDILHPTDRSTEATRCGLFTEPVIRETSQFLTRRDFKPVHEIQDLFGSVVATPAGWEQTEVLRRLYPDRLRFIETKGIEDAIDAVRDGRADATTDFGSSLHYHINRSGYTNLIVQGMWTRADKGGEFEALYLAARNDWPILQRLLQRGLAAVSVAERRELQMRWLDARGQIAALDLSAEERAFLRAHPVIRASSEVNYPPFDFLQGGEPSGYSIELLNLLAERVGFRVEYVTHESWSELIEMHRRGEIDLLHSLFRSADREVWGEFSQPYMRVRQVFVNRKGGPRLSEFAELEGKVVAVGKGWAHDDYLARNYPAIRRLPVENVEQMLDAVSTGRADATLESEAVLRYWMDKKALTDLQVAGWVRELAQNETGSHYFMGQKSAPELVGILDKAMASLTPADLRPLQSKWLSSLQQETASLVELSVEESSYLRQKGRLRLCVDPESPPYERINEKGNYEGVGADLAQLISDRINLPLETHVTPHWDASLAALRARDCDLMLLVTDLPSRRDRMDFTRTYVEEPLVVATRASEVFVRDIQAIGDRPVAIVKGYSYSDILRQRHPDIHIVDVESAEHGLADVRDGRVWGYIGSIPAVAYSLAKHRMFDLKIAGKLEVSDELSVATRNDEPLLVGIMQKAIDSISDAERREIINRWISVRYEQAFDYALFWKIGAAALLVLFAIGIWNRKLARFNTALGRAKEQAQSALSQVAMLLDNSGQGFLSFGPDLVVEPGCSRECERIFGGEADGRKLPDLLAPANPTLRGLVGKTLPRVMASADALQRDAYLSLLPREIVLGQQVLHADYRLIGTDRMMLVLTDISAEKALAERLAQERLRLEFVVQSLENREDLLSTLREFEDFRSRALPDLLSFQRDPMSVLDELYRRIHTFKGLFAQAGLPLMPEQLHDLESKLANLRQSQGGFDLSEVKRVLGSVDLGAVLEQDLEVLREKLGSQYFSGETEIHLAASLIDQLQNEAEALYGADSRMLDLIRQLRFEPLTTLLAPYGRAMERLAKRQGKLLAPIRFEGLDMRVDPAVLGPFCRSLSHVLRNAVDHGIEDPDTRLLADKPELGSIVCRGRVDAGRLILSIEDDGCGLDLAAIAAKAADLGLIDAGETESFDLADAGRMLFADGFSTRASADVVSGRGVGLAAVRVELERIDGDYRVESVSGKGTRFVFSLPYVTPRAVSEQDSPLQRANLLLQPLPKVMRAFCLQHLDLAIEFESESREISANDLGEFTAVIGLGSGLDAEIGLSMNRPLLMEMTRRFGPEFAEHELTGMAVSVGAEILNTLVGNATVYFTHLAHHVDMGTPQVVDSDDYPIRFGERVFRAVVGRAEAGEISLFCILREELMA</sequence>
<comment type="catalytic activity">
    <reaction evidence="1">
        <text>ATP + protein L-histidine = ADP + protein N-phospho-L-histidine.</text>
        <dbReference type="EC" id="2.7.13.3"/>
    </reaction>
</comment>
<dbReference type="InterPro" id="IPR028976">
    <property type="entry name" value="CheC-like_sf"/>
</dbReference>
<evidence type="ECO:0000259" key="9">
    <source>
        <dbReference type="PROSITE" id="PS50109"/>
    </source>
</evidence>
<dbReference type="SUPFAM" id="SSF55874">
    <property type="entry name" value="ATPase domain of HSP90 chaperone/DNA topoisomerase II/histidine kinase"/>
    <property type="match status" value="1"/>
</dbReference>
<dbReference type="Gene3D" id="3.40.1550.10">
    <property type="entry name" value="CheC-like"/>
    <property type="match status" value="1"/>
</dbReference>
<feature type="chain" id="PRO_5043890381" description="histidine kinase" evidence="8">
    <location>
        <begin position="20"/>
        <end position="1746"/>
    </location>
</feature>
<dbReference type="GO" id="GO:0006935">
    <property type="term" value="P:chemotaxis"/>
    <property type="evidence" value="ECO:0007669"/>
    <property type="project" value="UniProtKB-KW"/>
</dbReference>
<evidence type="ECO:0000256" key="2">
    <source>
        <dbReference type="ARBA" id="ARBA00010333"/>
    </source>
</evidence>
<dbReference type="Pfam" id="PF13690">
    <property type="entry name" value="CheX"/>
    <property type="match status" value="1"/>
</dbReference>
<keyword evidence="6" id="KW-0902">Two-component regulatory system</keyword>
<evidence type="ECO:0000256" key="4">
    <source>
        <dbReference type="ARBA" id="ARBA00022500"/>
    </source>
</evidence>
<dbReference type="CDD" id="cd01007">
    <property type="entry name" value="PBP2_BvgS_HisK_like"/>
    <property type="match status" value="2"/>
</dbReference>
<accession>A0AAW3ZMM5</accession>
<dbReference type="Gene3D" id="1.20.120.160">
    <property type="entry name" value="HPT domain"/>
    <property type="match status" value="1"/>
</dbReference>
<comment type="caution">
    <text evidence="11">The sequence shown here is derived from an EMBL/GenBank/DDBJ whole genome shotgun (WGS) entry which is preliminary data.</text>
</comment>
<comment type="similarity">
    <text evidence="2">Belongs to the bacterial solute-binding protein 3 family.</text>
</comment>
<keyword evidence="4" id="KW-0145">Chemotaxis</keyword>
<dbReference type="SUPFAM" id="SSF47226">
    <property type="entry name" value="Histidine-containing phosphotransfer domain, HPT domain"/>
    <property type="match status" value="1"/>
</dbReference>
<dbReference type="Proteomes" id="UP000613768">
    <property type="component" value="Unassembled WGS sequence"/>
</dbReference>
<evidence type="ECO:0000313" key="11">
    <source>
        <dbReference type="EMBL" id="MBD8527218.1"/>
    </source>
</evidence>
<dbReference type="InterPro" id="IPR005467">
    <property type="entry name" value="His_kinase_dom"/>
</dbReference>
<evidence type="ECO:0000256" key="8">
    <source>
        <dbReference type="SAM" id="SignalP"/>
    </source>
</evidence>
<dbReference type="PANTHER" id="PTHR35936">
    <property type="entry name" value="MEMBRANE-BOUND LYTIC MUREIN TRANSGLYCOSYLASE F"/>
    <property type="match status" value="1"/>
</dbReference>
<dbReference type="PRINTS" id="PR00344">
    <property type="entry name" value="BCTRLSENSOR"/>
</dbReference>
<feature type="signal peptide" evidence="8">
    <location>
        <begin position="1"/>
        <end position="19"/>
    </location>
</feature>
<keyword evidence="5 8" id="KW-0732">Signal</keyword>
<dbReference type="Gene3D" id="3.40.190.10">
    <property type="entry name" value="Periplasmic binding protein-like II"/>
    <property type="match status" value="8"/>
</dbReference>
<keyword evidence="12" id="KW-1185">Reference proteome</keyword>
<feature type="domain" description="HPt" evidence="10">
    <location>
        <begin position="1237"/>
        <end position="1349"/>
    </location>
</feature>
<dbReference type="SMART" id="SM00062">
    <property type="entry name" value="PBPb"/>
    <property type="match status" value="3"/>
</dbReference>
<dbReference type="InterPro" id="IPR036890">
    <property type="entry name" value="HATPase_C_sf"/>
</dbReference>
<dbReference type="InterPro" id="IPR003594">
    <property type="entry name" value="HATPase_dom"/>
</dbReference>
<dbReference type="InterPro" id="IPR004358">
    <property type="entry name" value="Sig_transdc_His_kin-like_C"/>
</dbReference>
<dbReference type="PROSITE" id="PS50894">
    <property type="entry name" value="HPT"/>
    <property type="match status" value="1"/>
</dbReference>
<feature type="domain" description="Histidine kinase" evidence="9">
    <location>
        <begin position="1439"/>
        <end position="1577"/>
    </location>
</feature>
<dbReference type="SMART" id="SM00387">
    <property type="entry name" value="HATPase_c"/>
    <property type="match status" value="1"/>
</dbReference>
<evidence type="ECO:0000256" key="7">
    <source>
        <dbReference type="PROSITE-ProRule" id="PRU00110"/>
    </source>
</evidence>
<feature type="modified residue" description="Phosphohistidine" evidence="7">
    <location>
        <position position="1282"/>
    </location>
</feature>
<dbReference type="EMBL" id="JACYTR010000044">
    <property type="protein sequence ID" value="MBD8527218.1"/>
    <property type="molecule type" value="Genomic_DNA"/>
</dbReference>
<dbReference type="Pfam" id="PF02518">
    <property type="entry name" value="HATPase_c"/>
    <property type="match status" value="1"/>
</dbReference>
<dbReference type="SUPFAM" id="SSF103039">
    <property type="entry name" value="CheC-like"/>
    <property type="match status" value="1"/>
</dbReference>
<dbReference type="InterPro" id="IPR001638">
    <property type="entry name" value="Solute-binding_3/MltF_N"/>
</dbReference>
<dbReference type="InterPro" id="IPR028051">
    <property type="entry name" value="CheX-like_dom"/>
</dbReference>
<dbReference type="PROSITE" id="PS50109">
    <property type="entry name" value="HIS_KIN"/>
    <property type="match status" value="1"/>
</dbReference>
<name>A0AAW3ZMM5_9GAMM</name>
<proteinExistence type="inferred from homology"/>
<dbReference type="InterPro" id="IPR036641">
    <property type="entry name" value="HPT_dom_sf"/>
</dbReference>
<keyword evidence="7" id="KW-0597">Phosphoprotein</keyword>
<dbReference type="Gene3D" id="3.30.565.10">
    <property type="entry name" value="Histidine kinase-like ATPase, C-terminal domain"/>
    <property type="match status" value="1"/>
</dbReference>
<evidence type="ECO:0000313" key="12">
    <source>
        <dbReference type="Proteomes" id="UP000613768"/>
    </source>
</evidence>
<dbReference type="Pfam" id="PF09084">
    <property type="entry name" value="NMT1"/>
    <property type="match status" value="1"/>
</dbReference>
<dbReference type="Pfam" id="PF00497">
    <property type="entry name" value="SBP_bac_3"/>
    <property type="match status" value="3"/>
</dbReference>
<dbReference type="InterPro" id="IPR008207">
    <property type="entry name" value="Sig_transdc_His_kin_Hpt_dom"/>
</dbReference>
<dbReference type="EC" id="2.7.13.3" evidence="3"/>
<evidence type="ECO:0000259" key="10">
    <source>
        <dbReference type="PROSITE" id="PS50894"/>
    </source>
</evidence>
<dbReference type="SUPFAM" id="SSF53850">
    <property type="entry name" value="Periplasmic binding protein-like II"/>
    <property type="match status" value="4"/>
</dbReference>
<evidence type="ECO:0000256" key="5">
    <source>
        <dbReference type="ARBA" id="ARBA00022729"/>
    </source>
</evidence>
<gene>
    <name evidence="11" type="ORF">IFO71_15855</name>
</gene>
<organism evidence="11 12">
    <name type="scientific">Pseudomarimonas arenosa</name>
    <dbReference type="NCBI Taxonomy" id="2774145"/>
    <lineage>
        <taxon>Bacteria</taxon>
        <taxon>Pseudomonadati</taxon>
        <taxon>Pseudomonadota</taxon>
        <taxon>Gammaproteobacteria</taxon>
        <taxon>Lysobacterales</taxon>
        <taxon>Lysobacteraceae</taxon>
        <taxon>Pseudomarimonas</taxon>
    </lineage>
</organism>
<dbReference type="CDD" id="cd13708">
    <property type="entry name" value="PBP2_BvgS_like_1"/>
    <property type="match status" value="1"/>
</dbReference>
<dbReference type="GO" id="GO:0000155">
    <property type="term" value="F:phosphorelay sensor kinase activity"/>
    <property type="evidence" value="ECO:0007669"/>
    <property type="project" value="UniProtKB-ARBA"/>
</dbReference>
<evidence type="ECO:0000256" key="6">
    <source>
        <dbReference type="ARBA" id="ARBA00023012"/>
    </source>
</evidence>
<reference evidence="11 12" key="1">
    <citation type="submission" date="2020-09" db="EMBL/GenBank/DDBJ databases">
        <title>Pseudoxanthomonas sp. CAU 1598 isolated from sand of Yaerae Beach.</title>
        <authorList>
            <person name="Kim W."/>
        </authorList>
    </citation>
    <scope>NUCLEOTIDE SEQUENCE [LARGE SCALE GENOMIC DNA]</scope>
    <source>
        <strain evidence="11 12">CAU 1598</strain>
    </source>
</reference>
<dbReference type="RefSeq" id="WP_192030640.1">
    <property type="nucleotide sequence ID" value="NZ_JACYTR010000044.1"/>
</dbReference>
<dbReference type="InterPro" id="IPR015168">
    <property type="entry name" value="SsuA/THI5"/>
</dbReference>